<feature type="signal peptide" evidence="2">
    <location>
        <begin position="1"/>
        <end position="17"/>
    </location>
</feature>
<evidence type="ECO:0000313" key="4">
    <source>
        <dbReference type="Proteomes" id="UP000254069"/>
    </source>
</evidence>
<reference evidence="3 4" key="1">
    <citation type="submission" date="2018-06" db="EMBL/GenBank/DDBJ databases">
        <authorList>
            <consortium name="Pathogen Informatics"/>
            <person name="Doyle S."/>
        </authorList>
    </citation>
    <scope>NUCLEOTIDE SEQUENCE [LARGE SCALE GENOMIC DNA]</scope>
    <source>
        <strain evidence="3 4">NCTC10738</strain>
    </source>
</reference>
<dbReference type="RefSeq" id="WP_115389401.1">
    <property type="nucleotide sequence ID" value="NZ_JADZHC010000009.1"/>
</dbReference>
<dbReference type="Proteomes" id="UP000254069">
    <property type="component" value="Unassembled WGS sequence"/>
</dbReference>
<gene>
    <name evidence="3" type="ORF">NCTC10738_01288</name>
</gene>
<keyword evidence="2" id="KW-0732">Signal</keyword>
<accession>A0A379ZB11</accession>
<feature type="compositionally biased region" description="Basic and acidic residues" evidence="1">
    <location>
        <begin position="38"/>
        <end position="60"/>
    </location>
</feature>
<dbReference type="PROSITE" id="PS51257">
    <property type="entry name" value="PROKAR_LIPOPROTEIN"/>
    <property type="match status" value="1"/>
</dbReference>
<proteinExistence type="predicted"/>
<feature type="chain" id="PRO_5016854659" description="Lipoprotein" evidence="2">
    <location>
        <begin position="18"/>
        <end position="128"/>
    </location>
</feature>
<evidence type="ECO:0000256" key="2">
    <source>
        <dbReference type="SAM" id="SignalP"/>
    </source>
</evidence>
<evidence type="ECO:0000256" key="1">
    <source>
        <dbReference type="SAM" id="MobiDB-lite"/>
    </source>
</evidence>
<evidence type="ECO:0008006" key="5">
    <source>
        <dbReference type="Google" id="ProtNLM"/>
    </source>
</evidence>
<protein>
    <recommendedName>
        <fullName evidence="5">Lipoprotein</fullName>
    </recommendedName>
</protein>
<keyword evidence="4" id="KW-1185">Reference proteome</keyword>
<dbReference type="EMBL" id="UGYO01000001">
    <property type="protein sequence ID" value="SUI57519.1"/>
    <property type="molecule type" value="Genomic_DNA"/>
</dbReference>
<evidence type="ECO:0000313" key="3">
    <source>
        <dbReference type="EMBL" id="SUI57519.1"/>
    </source>
</evidence>
<sequence>MKPATLWVALTSLLLLAACSKQPQWTLFYYPDIKMPDIKKPDIKKPDIKMSDIDKPDAGKPEIQPQLTEQPDRYHAIAGYYQTLQQCQDKGRGMQRLNEGKGSFECGHNCRLDDRDMIICDQWHNNGP</sequence>
<organism evidence="3 4">
    <name type="scientific">Shewanella algae</name>
    <dbReference type="NCBI Taxonomy" id="38313"/>
    <lineage>
        <taxon>Bacteria</taxon>
        <taxon>Pseudomonadati</taxon>
        <taxon>Pseudomonadota</taxon>
        <taxon>Gammaproteobacteria</taxon>
        <taxon>Alteromonadales</taxon>
        <taxon>Shewanellaceae</taxon>
        <taxon>Shewanella</taxon>
    </lineage>
</organism>
<feature type="region of interest" description="Disordered" evidence="1">
    <location>
        <begin position="38"/>
        <end position="65"/>
    </location>
</feature>
<name>A0A379ZB11_9GAMM</name>
<dbReference type="AlphaFoldDB" id="A0A379ZB11"/>